<protein>
    <recommendedName>
        <fullName evidence="2">C-type lectin domain-containing protein</fullName>
    </recommendedName>
</protein>
<proteinExistence type="predicted"/>
<dbReference type="InterPro" id="IPR026444">
    <property type="entry name" value="Secre_tail"/>
</dbReference>
<accession>A0A512B582</accession>
<comment type="caution">
    <text evidence="3">The sequence shown here is derived from an EMBL/GenBank/DDBJ whole genome shotgun (WGS) entry which is preliminary data.</text>
</comment>
<dbReference type="SMART" id="SM00034">
    <property type="entry name" value="CLECT"/>
    <property type="match status" value="1"/>
</dbReference>
<feature type="domain" description="C-type lectin" evidence="2">
    <location>
        <begin position="124"/>
        <end position="238"/>
    </location>
</feature>
<evidence type="ECO:0000259" key="2">
    <source>
        <dbReference type="PROSITE" id="PS50041"/>
    </source>
</evidence>
<evidence type="ECO:0000256" key="1">
    <source>
        <dbReference type="SAM" id="SignalP"/>
    </source>
</evidence>
<dbReference type="RefSeq" id="WP_146904603.1">
    <property type="nucleotide sequence ID" value="NZ_BJYS01000051.1"/>
</dbReference>
<dbReference type="SUPFAM" id="SSF56436">
    <property type="entry name" value="C-type lectin-like"/>
    <property type="match status" value="1"/>
</dbReference>
<dbReference type="NCBIfam" id="TIGR04183">
    <property type="entry name" value="Por_Secre_tail"/>
    <property type="match status" value="1"/>
</dbReference>
<dbReference type="EMBL" id="BJYS01000051">
    <property type="protein sequence ID" value="GEO07109.1"/>
    <property type="molecule type" value="Genomic_DNA"/>
</dbReference>
<dbReference type="InterPro" id="IPR016187">
    <property type="entry name" value="CTDL_fold"/>
</dbReference>
<sequence>MKIAIPYCFSLIFLVLIANATIAQSFCTQIAKDDFVGPVYWNTGLSFSLAKLQANDTEKLELADFPSRFLYYGDYRIGIVGYSEKTKSFNISIIIPGYIGPVSFTYTLKKEPETRLGAPFLINGEEHYYEVIPVNAQLSWQDAMAQVGARSYNGQKGYLATVTSAEENEYIRQKLENSSLGSSAWLGASDATAEGTWRWVAGPEAGTPLSYSNWAPGAPNNAGEEDYLTINLAGQWQDLNKEENSAADNPVNLYVVEYGSSENCSNYLTATVSAAAIRPVPILICPLALSTKVTQAEPWYGMWGPFNGAGAIDLTVTGGNGSYTYQWNNGATTQDLGLVSPGYYTVTVTDHSSGCQASTTVYVGMKNDFLRVLSSHIEVTRSGSWGGSNGSIDVTVLGGVPPYTYAWERGQTTEDLTGLDPGVYRVTVRDAFGQQAATSVYVSELNDPLLLHINHQNVSAAGKKDGALDLTVSGGVGPYTYRWNTGATTEDLHYAEPGWYEVTVTDAKGATATTGVQVEVGRSPVIMLTPQNVSAAGKEDGSVAISVYGGVRPFTYRWSNGAVTEGLHNVDEGWHEVRVTDANGIMSAAMVLIGVGRSPGIMARQPNAADILAPPVGLTAYPNPASEKATVNFSLAAATQYTLEIYDIRGAKLKTLAAGQAQANKAVILEVNVADYAKGIYLLKLQTDHEVISQRLLIGR</sequence>
<dbReference type="PROSITE" id="PS50041">
    <property type="entry name" value="C_TYPE_LECTIN_2"/>
    <property type="match status" value="1"/>
</dbReference>
<feature type="chain" id="PRO_5021986447" description="C-type lectin domain-containing protein" evidence="1">
    <location>
        <begin position="21"/>
        <end position="700"/>
    </location>
</feature>
<dbReference type="PANTHER" id="PTHR22803">
    <property type="entry name" value="MANNOSE, PHOSPHOLIPASE, LECTIN RECEPTOR RELATED"/>
    <property type="match status" value="1"/>
</dbReference>
<dbReference type="InterPro" id="IPR025667">
    <property type="entry name" value="SprB_repeat"/>
</dbReference>
<name>A0A512B582_9BACT</name>
<gene>
    <name evidence="3" type="ORF">AAE02nite_47730</name>
</gene>
<dbReference type="AlphaFoldDB" id="A0A512B582"/>
<keyword evidence="1" id="KW-0732">Signal</keyword>
<organism evidence="3 4">
    <name type="scientific">Adhaeribacter aerolatus</name>
    <dbReference type="NCBI Taxonomy" id="670289"/>
    <lineage>
        <taxon>Bacteria</taxon>
        <taxon>Pseudomonadati</taxon>
        <taxon>Bacteroidota</taxon>
        <taxon>Cytophagia</taxon>
        <taxon>Cytophagales</taxon>
        <taxon>Hymenobacteraceae</taxon>
        <taxon>Adhaeribacter</taxon>
    </lineage>
</organism>
<dbReference type="InterPro" id="IPR016186">
    <property type="entry name" value="C-type_lectin-like/link_sf"/>
</dbReference>
<dbReference type="InterPro" id="IPR001304">
    <property type="entry name" value="C-type_lectin-like"/>
</dbReference>
<keyword evidence="4" id="KW-1185">Reference proteome</keyword>
<dbReference type="OrthoDB" id="861786at2"/>
<evidence type="ECO:0000313" key="3">
    <source>
        <dbReference type="EMBL" id="GEO07109.1"/>
    </source>
</evidence>
<dbReference type="InterPro" id="IPR050111">
    <property type="entry name" value="C-type_lectin/snaclec_domain"/>
</dbReference>
<dbReference type="Proteomes" id="UP000321532">
    <property type="component" value="Unassembled WGS sequence"/>
</dbReference>
<dbReference type="Pfam" id="PF13573">
    <property type="entry name" value="SprB"/>
    <property type="match status" value="4"/>
</dbReference>
<reference evidence="3 4" key="1">
    <citation type="submission" date="2019-07" db="EMBL/GenBank/DDBJ databases">
        <title>Whole genome shotgun sequence of Adhaeribacter aerolatus NBRC 106133.</title>
        <authorList>
            <person name="Hosoyama A."/>
            <person name="Uohara A."/>
            <person name="Ohji S."/>
            <person name="Ichikawa N."/>
        </authorList>
    </citation>
    <scope>NUCLEOTIDE SEQUENCE [LARGE SCALE GENOMIC DNA]</scope>
    <source>
        <strain evidence="3 4">NBRC 106133</strain>
    </source>
</reference>
<evidence type="ECO:0000313" key="4">
    <source>
        <dbReference type="Proteomes" id="UP000321532"/>
    </source>
</evidence>
<dbReference type="Pfam" id="PF00059">
    <property type="entry name" value="Lectin_C"/>
    <property type="match status" value="1"/>
</dbReference>
<feature type="signal peptide" evidence="1">
    <location>
        <begin position="1"/>
        <end position="20"/>
    </location>
</feature>
<dbReference type="Pfam" id="PF18962">
    <property type="entry name" value="Por_Secre_tail"/>
    <property type="match status" value="1"/>
</dbReference>
<dbReference type="Gene3D" id="2.60.40.740">
    <property type="match status" value="3"/>
</dbReference>
<dbReference type="Gene3D" id="3.10.100.10">
    <property type="entry name" value="Mannose-Binding Protein A, subunit A"/>
    <property type="match status" value="1"/>
</dbReference>